<dbReference type="InterPro" id="IPR041492">
    <property type="entry name" value="HAD_2"/>
</dbReference>
<dbReference type="PANTHER" id="PTHR46470:SF2">
    <property type="entry name" value="GLYCERALDEHYDE 3-PHOSPHATE PHOSPHATASE"/>
    <property type="match status" value="1"/>
</dbReference>
<dbReference type="Gene3D" id="1.10.150.520">
    <property type="match status" value="1"/>
</dbReference>
<dbReference type="Proteomes" id="UP000316208">
    <property type="component" value="Unassembled WGS sequence"/>
</dbReference>
<dbReference type="InterPro" id="IPR023214">
    <property type="entry name" value="HAD_sf"/>
</dbReference>
<proteinExistence type="predicted"/>
<evidence type="ECO:0000313" key="5">
    <source>
        <dbReference type="EMBL" id="TQR44651.1"/>
    </source>
</evidence>
<keyword evidence="6" id="KW-1185">Reference proteome</keyword>
<keyword evidence="4" id="KW-0460">Magnesium</keyword>
<evidence type="ECO:0000256" key="4">
    <source>
        <dbReference type="ARBA" id="ARBA00022842"/>
    </source>
</evidence>
<accession>A0ABY3ARM7</accession>
<dbReference type="InterPro" id="IPR051400">
    <property type="entry name" value="HAD-like_hydrolase"/>
</dbReference>
<dbReference type="SFLD" id="SFLDG01129">
    <property type="entry name" value="C1.5:_HAD__Beta-PGM__Phosphata"/>
    <property type="match status" value="1"/>
</dbReference>
<dbReference type="EMBL" id="SADY01000004">
    <property type="protein sequence ID" value="TQR44651.1"/>
    <property type="molecule type" value="Genomic_DNA"/>
</dbReference>
<evidence type="ECO:0000256" key="1">
    <source>
        <dbReference type="ARBA" id="ARBA00001946"/>
    </source>
</evidence>
<name>A0ABY3ARM7_PAEPP</name>
<dbReference type="Pfam" id="PF13419">
    <property type="entry name" value="HAD_2"/>
    <property type="match status" value="1"/>
</dbReference>
<dbReference type="GO" id="GO:0016787">
    <property type="term" value="F:hydrolase activity"/>
    <property type="evidence" value="ECO:0007669"/>
    <property type="project" value="UniProtKB-KW"/>
</dbReference>
<dbReference type="InterPro" id="IPR036412">
    <property type="entry name" value="HAD-like_sf"/>
</dbReference>
<dbReference type="NCBIfam" id="TIGR01509">
    <property type="entry name" value="HAD-SF-IA-v3"/>
    <property type="match status" value="1"/>
</dbReference>
<dbReference type="SFLD" id="SFLDS00003">
    <property type="entry name" value="Haloacid_Dehalogenase"/>
    <property type="match status" value="1"/>
</dbReference>
<evidence type="ECO:0000256" key="3">
    <source>
        <dbReference type="ARBA" id="ARBA00022801"/>
    </source>
</evidence>
<comment type="caution">
    <text evidence="5">The sequence shown here is derived from an EMBL/GenBank/DDBJ whole genome shotgun (WGS) entry which is preliminary data.</text>
</comment>
<dbReference type="PANTHER" id="PTHR46470">
    <property type="entry name" value="N-ACYLNEURAMINATE-9-PHOSPHATASE"/>
    <property type="match status" value="1"/>
</dbReference>
<evidence type="ECO:0000313" key="6">
    <source>
        <dbReference type="Proteomes" id="UP000316208"/>
    </source>
</evidence>
<comment type="cofactor">
    <cofactor evidence="1">
        <name>Mg(2+)</name>
        <dbReference type="ChEBI" id="CHEBI:18420"/>
    </cofactor>
</comment>
<gene>
    <name evidence="5" type="ORF">C7Y44_14760</name>
</gene>
<evidence type="ECO:0000256" key="2">
    <source>
        <dbReference type="ARBA" id="ARBA00022723"/>
    </source>
</evidence>
<reference evidence="5 6" key="1">
    <citation type="submission" date="2018-03" db="EMBL/GenBank/DDBJ databases">
        <title>Aerobic endospore-forming bacteria genome sequencing and assembly.</title>
        <authorList>
            <person name="Cavalcante D.A."/>
            <person name="Driks A."/>
            <person name="Putonti C."/>
            <person name="De-Souza M.T."/>
        </authorList>
    </citation>
    <scope>NUCLEOTIDE SEQUENCE [LARGE SCALE GENOMIC DNA]</scope>
    <source>
        <strain evidence="5 6">SDF0028</strain>
    </source>
</reference>
<sequence>MYESGGVGVKAVIFDLDGTLLDREGSLLSFLEDQYVRFRGLQKIDKQAFVNRFVELDCRGYVWKDAVYRQMIQECGLDMSWEELLEDYITNFHRHCIGFPNLLNVLDLIKQQGLKLGLLSNGYGQFQYANVQGLSIEAYFDCILISEWEGLRKPDPAIFHRALYKLSVRAEEAIYVGDHPDNDVRASRAIGMTAIWKEDKYYEIPAEADAMIRDLLDLKLYL</sequence>
<dbReference type="SUPFAM" id="SSF56784">
    <property type="entry name" value="HAD-like"/>
    <property type="match status" value="1"/>
</dbReference>
<protein>
    <submittedName>
        <fullName evidence="5">HAD family hydrolase</fullName>
    </submittedName>
</protein>
<dbReference type="InterPro" id="IPR006439">
    <property type="entry name" value="HAD-SF_hydro_IA"/>
</dbReference>
<keyword evidence="3 5" id="KW-0378">Hydrolase</keyword>
<dbReference type="NCBIfam" id="TIGR01549">
    <property type="entry name" value="HAD-SF-IA-v1"/>
    <property type="match status" value="1"/>
</dbReference>
<organism evidence="5 6">
    <name type="scientific">Paenibacillus popilliae</name>
    <name type="common">Bacillus popilliae</name>
    <dbReference type="NCBI Taxonomy" id="78057"/>
    <lineage>
        <taxon>Bacteria</taxon>
        <taxon>Bacillati</taxon>
        <taxon>Bacillota</taxon>
        <taxon>Bacilli</taxon>
        <taxon>Bacillales</taxon>
        <taxon>Paenibacillaceae</taxon>
        <taxon>Paenibacillus</taxon>
    </lineage>
</organism>
<dbReference type="PRINTS" id="PR00413">
    <property type="entry name" value="HADHALOGNASE"/>
</dbReference>
<keyword evidence="2" id="KW-0479">Metal-binding</keyword>
<dbReference type="Gene3D" id="3.40.50.1000">
    <property type="entry name" value="HAD superfamily/HAD-like"/>
    <property type="match status" value="1"/>
</dbReference>